<feature type="signal peptide" evidence="2">
    <location>
        <begin position="1"/>
        <end position="37"/>
    </location>
</feature>
<organism evidence="4 5">
    <name type="scientific">Microcaecilia unicolor</name>
    <dbReference type="NCBI Taxonomy" id="1415580"/>
    <lineage>
        <taxon>Eukaryota</taxon>
        <taxon>Metazoa</taxon>
        <taxon>Chordata</taxon>
        <taxon>Craniata</taxon>
        <taxon>Vertebrata</taxon>
        <taxon>Euteleostomi</taxon>
        <taxon>Amphibia</taxon>
        <taxon>Gymnophiona</taxon>
        <taxon>Siphonopidae</taxon>
        <taxon>Microcaecilia</taxon>
    </lineage>
</organism>
<feature type="domain" description="Ig-like" evidence="3">
    <location>
        <begin position="29"/>
        <end position="132"/>
    </location>
</feature>
<dbReference type="InterPro" id="IPR003599">
    <property type="entry name" value="Ig_sub"/>
</dbReference>
<dbReference type="Pfam" id="PF07686">
    <property type="entry name" value="V-set"/>
    <property type="match status" value="1"/>
</dbReference>
<evidence type="ECO:0000256" key="2">
    <source>
        <dbReference type="SAM" id="SignalP"/>
    </source>
</evidence>
<dbReference type="GeneID" id="115457012"/>
<keyword evidence="4" id="KW-1185">Reference proteome</keyword>
<dbReference type="InterPro" id="IPR036179">
    <property type="entry name" value="Ig-like_dom_sf"/>
</dbReference>
<dbReference type="PROSITE" id="PS50835">
    <property type="entry name" value="IG_LIKE"/>
    <property type="match status" value="1"/>
</dbReference>
<dbReference type="SUPFAM" id="SSF48726">
    <property type="entry name" value="Immunoglobulin"/>
    <property type="match status" value="1"/>
</dbReference>
<sequence length="201" mass="21952">MCKITEFGGGGGGGHCSQCINPLPVLLFPLSVAWAWATLTQHPPALVLEEGGIIFLSCTFNGTSQAPTSLLFRWSWKNHSFFHIWSKDDPPHSDLHALGNERISSVVDLQGKSSQLEIRGAQLKDTGVYWCQGSVLSPLPIIQLQGRGSNVTVKERNRVMAPSICPPKNETVLLAPSLLPSIVIFSSFWVIVISICLGYNR</sequence>
<evidence type="ECO:0000259" key="3">
    <source>
        <dbReference type="PROSITE" id="PS50835"/>
    </source>
</evidence>
<keyword evidence="1" id="KW-0812">Transmembrane</keyword>
<gene>
    <name evidence="5" type="primary">LOC115457012</name>
</gene>
<keyword evidence="2" id="KW-0732">Signal</keyword>
<dbReference type="Gene3D" id="2.60.40.10">
    <property type="entry name" value="Immunoglobulins"/>
    <property type="match status" value="1"/>
</dbReference>
<proteinExistence type="predicted"/>
<evidence type="ECO:0000313" key="5">
    <source>
        <dbReference type="RefSeq" id="XP_030042298.1"/>
    </source>
</evidence>
<dbReference type="KEGG" id="muo:115457012"/>
<dbReference type="RefSeq" id="XP_030042298.1">
    <property type="nucleotide sequence ID" value="XM_030186438.1"/>
</dbReference>
<dbReference type="OrthoDB" id="9950892at2759"/>
<accession>A0A6P7WPK3</accession>
<dbReference type="InterPro" id="IPR013106">
    <property type="entry name" value="Ig_V-set"/>
</dbReference>
<dbReference type="InterPro" id="IPR013783">
    <property type="entry name" value="Ig-like_fold"/>
</dbReference>
<feature type="chain" id="PRO_5028222494" evidence="2">
    <location>
        <begin position="38"/>
        <end position="201"/>
    </location>
</feature>
<dbReference type="AlphaFoldDB" id="A0A6P7WPK3"/>
<name>A0A6P7WPK3_9AMPH</name>
<keyword evidence="1" id="KW-1133">Transmembrane helix</keyword>
<protein>
    <submittedName>
        <fullName evidence="5">Uncharacterized protein LOC115457012</fullName>
    </submittedName>
</protein>
<keyword evidence="1" id="KW-0472">Membrane</keyword>
<evidence type="ECO:0000313" key="4">
    <source>
        <dbReference type="Proteomes" id="UP000515156"/>
    </source>
</evidence>
<evidence type="ECO:0000256" key="1">
    <source>
        <dbReference type="SAM" id="Phobius"/>
    </source>
</evidence>
<dbReference type="InterPro" id="IPR007110">
    <property type="entry name" value="Ig-like_dom"/>
</dbReference>
<dbReference type="InParanoid" id="A0A6P7WPK3"/>
<dbReference type="Proteomes" id="UP000515156">
    <property type="component" value="Chromosome 14"/>
</dbReference>
<feature type="transmembrane region" description="Helical" evidence="1">
    <location>
        <begin position="178"/>
        <end position="199"/>
    </location>
</feature>
<reference evidence="5" key="1">
    <citation type="submission" date="2025-08" db="UniProtKB">
        <authorList>
            <consortium name="RefSeq"/>
        </authorList>
    </citation>
    <scope>IDENTIFICATION</scope>
</reference>
<dbReference type="SMART" id="SM00409">
    <property type="entry name" value="IG"/>
    <property type="match status" value="1"/>
</dbReference>